<dbReference type="STRING" id="76114.ebA2862"/>
<sequence>MNFILRLLPVALLIAFAIYQTNKKEERIEQRLAPFNAASVQYLAEAKTVKNRLPVTGKILVIDAESGSPIPFEEYENQVNPKHIPFHPEEVDTVVLQECKWEKIGFYSGGGDGLQESCEFFVGKPKDGIWSSWGETKGSMPPEEVRRRRSSTSDVKGGRAIVEFLRVNLK</sequence>
<keyword evidence="3" id="KW-1185">Reference proteome</keyword>
<name>Q5P4M6_AROAE</name>
<reference evidence="2 3" key="1">
    <citation type="journal article" date="2005" name="Arch. Microbiol.">
        <title>The genome sequence of an anaerobic aromatic-degrading denitrifying bacterium, strain EbN1.</title>
        <authorList>
            <person name="Rabus R."/>
            <person name="Kube M."/>
            <person name="Heider J."/>
            <person name="Beck A."/>
            <person name="Heitmann K."/>
            <person name="Widdel F."/>
            <person name="Reinhardt R."/>
        </authorList>
    </citation>
    <scope>NUCLEOTIDE SEQUENCE [LARGE SCALE GENOMIC DNA]</scope>
    <source>
        <strain evidence="2 3">EbN1</strain>
    </source>
</reference>
<organism evidence="2 3">
    <name type="scientific">Aromatoleum aromaticum (strain DSM 19018 / LMG 30748 / EbN1)</name>
    <name type="common">Azoarcus sp. (strain EbN1)</name>
    <dbReference type="NCBI Taxonomy" id="76114"/>
    <lineage>
        <taxon>Bacteria</taxon>
        <taxon>Pseudomonadati</taxon>
        <taxon>Pseudomonadota</taxon>
        <taxon>Betaproteobacteria</taxon>
        <taxon>Rhodocyclales</taxon>
        <taxon>Rhodocyclaceae</taxon>
        <taxon>Aromatoleum</taxon>
    </lineage>
</organism>
<protein>
    <submittedName>
        <fullName evidence="2">Uncharacterized protein</fullName>
    </submittedName>
</protein>
<evidence type="ECO:0000256" key="1">
    <source>
        <dbReference type="SAM" id="MobiDB-lite"/>
    </source>
</evidence>
<evidence type="ECO:0000313" key="2">
    <source>
        <dbReference type="EMBL" id="CAI07736.1"/>
    </source>
</evidence>
<dbReference type="AlphaFoldDB" id="Q5P4M6"/>
<evidence type="ECO:0000313" key="3">
    <source>
        <dbReference type="Proteomes" id="UP000006552"/>
    </source>
</evidence>
<dbReference type="KEGG" id="eba:ebA2862"/>
<dbReference type="HOGENOM" id="CLU_1567450_0_0_4"/>
<accession>Q5P4M6</accession>
<proteinExistence type="predicted"/>
<feature type="region of interest" description="Disordered" evidence="1">
    <location>
        <begin position="132"/>
        <end position="152"/>
    </location>
</feature>
<dbReference type="RefSeq" id="WP_011237450.1">
    <property type="nucleotide sequence ID" value="NC_006513.1"/>
</dbReference>
<gene>
    <name evidence="2" type="ORF">ebA2862</name>
</gene>
<dbReference type="Proteomes" id="UP000006552">
    <property type="component" value="Chromosome"/>
</dbReference>
<dbReference type="EMBL" id="CR555306">
    <property type="protein sequence ID" value="CAI07736.1"/>
    <property type="molecule type" value="Genomic_DNA"/>
</dbReference>